<sequence>MLVELEMFTQCPSKGLGQGGKPCQETGGRNSKAIPTSMAKASFFRSPQVMEGLSLATTLCLITGNLDKHLKGHNSRYHLGFWIDLGREKSLVGKTGLFKRGDSAGYGYVEGEVFLRGVTVEDMATMVGFREGRSLMAKGDQRWGFGVQRLRATKRGLK</sequence>
<gene>
    <name evidence="1" type="ORF">Fmac_015212</name>
</gene>
<name>A0ABD1MDY7_9FABA</name>
<accession>A0ABD1MDY7</accession>
<dbReference type="Proteomes" id="UP001603857">
    <property type="component" value="Unassembled WGS sequence"/>
</dbReference>
<evidence type="ECO:0000313" key="2">
    <source>
        <dbReference type="Proteomes" id="UP001603857"/>
    </source>
</evidence>
<proteinExistence type="predicted"/>
<protein>
    <submittedName>
        <fullName evidence="1">Uncharacterized protein</fullName>
    </submittedName>
</protein>
<evidence type="ECO:0000313" key="1">
    <source>
        <dbReference type="EMBL" id="KAL2333999.1"/>
    </source>
</evidence>
<dbReference type="AlphaFoldDB" id="A0ABD1MDY7"/>
<keyword evidence="2" id="KW-1185">Reference proteome</keyword>
<dbReference type="EMBL" id="JBGMDY010000005">
    <property type="protein sequence ID" value="KAL2333999.1"/>
    <property type="molecule type" value="Genomic_DNA"/>
</dbReference>
<reference evidence="1 2" key="1">
    <citation type="submission" date="2024-08" db="EMBL/GenBank/DDBJ databases">
        <title>Insights into the chromosomal genome structure of Flemingia macrophylla.</title>
        <authorList>
            <person name="Ding Y."/>
            <person name="Zhao Y."/>
            <person name="Bi W."/>
            <person name="Wu M."/>
            <person name="Zhao G."/>
            <person name="Gong Y."/>
            <person name="Li W."/>
            <person name="Zhang P."/>
        </authorList>
    </citation>
    <scope>NUCLEOTIDE SEQUENCE [LARGE SCALE GENOMIC DNA]</scope>
    <source>
        <strain evidence="1">DYQJB</strain>
        <tissue evidence="1">Leaf</tissue>
    </source>
</reference>
<comment type="caution">
    <text evidence="1">The sequence shown here is derived from an EMBL/GenBank/DDBJ whole genome shotgun (WGS) entry which is preliminary data.</text>
</comment>
<organism evidence="1 2">
    <name type="scientific">Flemingia macrophylla</name>
    <dbReference type="NCBI Taxonomy" id="520843"/>
    <lineage>
        <taxon>Eukaryota</taxon>
        <taxon>Viridiplantae</taxon>
        <taxon>Streptophyta</taxon>
        <taxon>Embryophyta</taxon>
        <taxon>Tracheophyta</taxon>
        <taxon>Spermatophyta</taxon>
        <taxon>Magnoliopsida</taxon>
        <taxon>eudicotyledons</taxon>
        <taxon>Gunneridae</taxon>
        <taxon>Pentapetalae</taxon>
        <taxon>rosids</taxon>
        <taxon>fabids</taxon>
        <taxon>Fabales</taxon>
        <taxon>Fabaceae</taxon>
        <taxon>Papilionoideae</taxon>
        <taxon>50 kb inversion clade</taxon>
        <taxon>NPAAA clade</taxon>
        <taxon>indigoferoid/millettioid clade</taxon>
        <taxon>Phaseoleae</taxon>
        <taxon>Flemingia</taxon>
    </lineage>
</organism>